<feature type="compositionally biased region" description="Low complexity" evidence="1">
    <location>
        <begin position="75"/>
        <end position="114"/>
    </location>
</feature>
<evidence type="ECO:0000313" key="3">
    <source>
        <dbReference type="Proteomes" id="UP000646827"/>
    </source>
</evidence>
<feature type="compositionally biased region" description="Basic and acidic residues" evidence="1">
    <location>
        <begin position="276"/>
        <end position="294"/>
    </location>
</feature>
<feature type="compositionally biased region" description="Low complexity" evidence="1">
    <location>
        <begin position="218"/>
        <end position="251"/>
    </location>
</feature>
<comment type="caution">
    <text evidence="2">The sequence shown here is derived from an EMBL/GenBank/DDBJ whole genome shotgun (WGS) entry which is preliminary data.</text>
</comment>
<protein>
    <submittedName>
        <fullName evidence="2">Uncharacterized protein</fullName>
    </submittedName>
</protein>
<dbReference type="Proteomes" id="UP000646827">
    <property type="component" value="Unassembled WGS sequence"/>
</dbReference>
<feature type="compositionally biased region" description="Low complexity" evidence="1">
    <location>
        <begin position="1"/>
        <end position="21"/>
    </location>
</feature>
<proteinExistence type="predicted"/>
<organism evidence="2 3">
    <name type="scientific">Circinella minor</name>
    <dbReference type="NCBI Taxonomy" id="1195481"/>
    <lineage>
        <taxon>Eukaryota</taxon>
        <taxon>Fungi</taxon>
        <taxon>Fungi incertae sedis</taxon>
        <taxon>Mucoromycota</taxon>
        <taxon>Mucoromycotina</taxon>
        <taxon>Mucoromycetes</taxon>
        <taxon>Mucorales</taxon>
        <taxon>Lichtheimiaceae</taxon>
        <taxon>Circinella</taxon>
    </lineage>
</organism>
<evidence type="ECO:0000313" key="2">
    <source>
        <dbReference type="EMBL" id="KAG2225178.1"/>
    </source>
</evidence>
<reference evidence="2 3" key="1">
    <citation type="submission" date="2020-12" db="EMBL/GenBank/DDBJ databases">
        <title>Metabolic potential, ecology and presence of endohyphal bacteria is reflected in genomic diversity of Mucoromycotina.</title>
        <authorList>
            <person name="Muszewska A."/>
            <person name="Okrasinska A."/>
            <person name="Steczkiewicz K."/>
            <person name="Drgas O."/>
            <person name="Orlowska M."/>
            <person name="Perlinska-Lenart U."/>
            <person name="Aleksandrzak-Piekarczyk T."/>
            <person name="Szatraj K."/>
            <person name="Zielenkiewicz U."/>
            <person name="Pilsyk S."/>
            <person name="Malc E."/>
            <person name="Mieczkowski P."/>
            <person name="Kruszewska J.S."/>
            <person name="Biernat P."/>
            <person name="Pawlowska J."/>
        </authorList>
    </citation>
    <scope>NUCLEOTIDE SEQUENCE [LARGE SCALE GENOMIC DNA]</scope>
    <source>
        <strain evidence="2 3">CBS 142.35</strain>
    </source>
</reference>
<feature type="compositionally biased region" description="Basic and acidic residues" evidence="1">
    <location>
        <begin position="152"/>
        <end position="162"/>
    </location>
</feature>
<dbReference type="EMBL" id="JAEPRB010000031">
    <property type="protein sequence ID" value="KAG2225178.1"/>
    <property type="molecule type" value="Genomic_DNA"/>
</dbReference>
<feature type="compositionally biased region" description="Polar residues" evidence="1">
    <location>
        <begin position="310"/>
        <end position="321"/>
    </location>
</feature>
<accession>A0A8H7SBV2</accession>
<evidence type="ECO:0000256" key="1">
    <source>
        <dbReference type="SAM" id="MobiDB-lite"/>
    </source>
</evidence>
<sequence length="321" mass="34378">MSAQEPTTTTNTTEQPTVETTSAESKPVPPLPENPGEEAPSPSPSKSNNTPGRRLSVLIGKAKKSITTATEKLTTPDTTHSPTKTSDNTNKKATTSTEEPPSTAATSTTPAPAAEPEEQPVQNNKEETHDKSEKRKSLFFLDNIFNRSKSPTAKEEETKPADEPPVPEASGERSTEDVAPVPPPKDAPKDVHKDTVIDQLKRRATEVNHFFNKKRAEASAPTTETTAATTETTPNDAPAAVETTEQTQGSSTEKKPATQLGRRLTKLLSSFPANKKKADDTAPTETFKKEETKTDVPPLVQDEPIHPAAASTTTPTVQATA</sequence>
<name>A0A8H7SBV2_9FUNG</name>
<feature type="compositionally biased region" description="Basic and acidic residues" evidence="1">
    <location>
        <begin position="124"/>
        <end position="136"/>
    </location>
</feature>
<feature type="compositionally biased region" description="Basic and acidic residues" evidence="1">
    <location>
        <begin position="186"/>
        <end position="206"/>
    </location>
</feature>
<dbReference type="AlphaFoldDB" id="A0A8H7SBV2"/>
<gene>
    <name evidence="2" type="ORF">INT45_009507</name>
</gene>
<feature type="region of interest" description="Disordered" evidence="1">
    <location>
        <begin position="1"/>
        <end position="321"/>
    </location>
</feature>
<keyword evidence="3" id="KW-1185">Reference proteome</keyword>
<dbReference type="OrthoDB" id="2287185at2759"/>
<feature type="compositionally biased region" description="Low complexity" evidence="1">
    <location>
        <begin position="37"/>
        <end position="51"/>
    </location>
</feature>